<reference evidence="9" key="3">
    <citation type="submission" date="2025-09" db="UniProtKB">
        <authorList>
            <consortium name="Ensembl"/>
        </authorList>
    </citation>
    <scope>IDENTIFICATION</scope>
</reference>
<dbReference type="InterPro" id="IPR006788">
    <property type="entry name" value="Myrip/Melanophilin"/>
</dbReference>
<reference evidence="10" key="1">
    <citation type="submission" date="2012-01" db="EMBL/GenBank/DDBJ databases">
        <title>The Genome Sequence of Oreochromis niloticus (Nile Tilapia).</title>
        <authorList>
            <consortium name="Broad Institute Genome Assembly Team"/>
            <consortium name="Broad Institute Sequencing Platform"/>
            <person name="Di Palma F."/>
            <person name="Johnson J."/>
            <person name="Lander E.S."/>
            <person name="Lindblad-Toh K."/>
        </authorList>
    </citation>
    <scope>NUCLEOTIDE SEQUENCE [LARGE SCALE GENOMIC DNA]</scope>
</reference>
<sequence length="1405" mass="159864">MGRKLDLTGLTDNEAEHVLQVVQRDMKLRKTEEERLSELKQELDEEGSRCLLLSRQSCFNQRCCIRCCSPFTFLLNPKRQCHDCHYNVCKACRVYNKRDKTWLCSACQKSRLLKTQSLEWFYTNVKKRFKRFGSAKVLKTLYRKHLAEHSALSELTEGSAYEESICNEDSVCGSDSTFYRQTEEHSMAETLTVARRVAEEAIDEAISKAEFDTSNQEKQNEARYLREHRGELIEELAKTIVQKIISRRKTLAEMRAEYDHDLALERNPDLHHQHQPPSDQASSSQKHQPSLWRSQSAFSLLDNDLPGLIEDSPQTLQKEGAGSAWKSVDRLDNAVLKSPDGNWIALQSAQLSRPSLLTKRKSLVYSALERESGVVSAYEGLGSDNESRPEPDSSWGAVLKEIHRKMTDSNFHLPDAGDSIPSPPTGERGSQDGLFSDSEGNWKPKKPLMALLKRKVPAEIRRPSSSHRTNIIDVNFNLEGAGGNQGETKVAKMRKSRKRRKSKKETVASSPVSDLNQNDNVPPHPSDDVTSDTLTSEATTPEPFDSEGNITVNKSNPVDEELQLNLQQQVARVSDSTARNEKLDEDGDGDDGQMKKRTQESKDVEEEDERLWKMEIDLDERRMDDEEEKELDEEMKYRFYRLVAQSRLSYFSSTEDNLDRAGQSEGEWEREKDEDMEEEDKEQDEKKPKGLTYKICQLEKQVRASQFSSTEDELDKIGIEEKGEDEEEEELAMKVCRLVNQVSASEFSSTEDELDRVSREGEETMDEEYLWKLPAEEAAQLRDLVSLVRASQFSSTEDELDRIGLNEEEMEEEMKQGETENSIEMEELWERADRERTESIGDLDVKMFELMADTEKTKREDRDGKVIHEDAFLNQIQVEAVQHDENERAENKDCTVERVTVDETIAKGHLGAEKVEVLKGNESENDSEKRQEIKLKTGVEAQGSDLQQKNWLEAKWPDQDREDKFQKESKESERKRQSLEDSDEEFDRIISSMLLMTLGDMDAEPITDNAGGRNKELKDEETFESSDRGGEKGEKVGQSTDASEETGHLSKEFQSQRGHQRSESEVRKHHEENRSEETERDISAKRESTDKAGRDVNELKESEKSLVEEKPAALTFTEIFETSEANLMCERTEEDKEEKEDGRGSLAAERQALETWGDTADMEKTDMKEVKDKSADIMQESSSSSLPEGLLSAEEIQSRYSAVSLRSITTEMLKVLNATEDLLQGVEGGENTRPPSTSLPPNTDPKKLDQQFSRLEENVYVAAGSVYSLEAELSDLEECARGICSSTPDMELSFLEEQVAAAAAKVQQSELQICDISARIAALKNAGLNVDTQSRLIKSRTIPVMVQYLFTLTHCSESIRTGSQTLHAYTKLFLTRISLQPVTLDSSRQMRRRLPAPPLKEYKDK</sequence>
<dbReference type="OMA" id="RDMELYK"/>
<evidence type="ECO:0000256" key="5">
    <source>
        <dbReference type="ARBA" id="ARBA00022833"/>
    </source>
</evidence>
<evidence type="ECO:0000256" key="7">
    <source>
        <dbReference type="SAM" id="MobiDB-lite"/>
    </source>
</evidence>
<dbReference type="GO" id="GO:0031267">
    <property type="term" value="F:small GTPase binding"/>
    <property type="evidence" value="ECO:0007669"/>
    <property type="project" value="InterPro"/>
</dbReference>
<feature type="region of interest" description="Disordered" evidence="7">
    <location>
        <begin position="1226"/>
        <end position="1245"/>
    </location>
</feature>
<dbReference type="InterPro" id="IPR010911">
    <property type="entry name" value="Rab_BD"/>
</dbReference>
<evidence type="ECO:0000313" key="10">
    <source>
        <dbReference type="Proteomes" id="UP000005207"/>
    </source>
</evidence>
<feature type="compositionally biased region" description="Polar residues" evidence="7">
    <location>
        <begin position="507"/>
        <end position="520"/>
    </location>
</feature>
<evidence type="ECO:0000313" key="9">
    <source>
        <dbReference type="Ensembl" id="ENSONIP00000049048.1"/>
    </source>
</evidence>
<dbReference type="GO" id="GO:0017022">
    <property type="term" value="F:myosin binding"/>
    <property type="evidence" value="ECO:0007669"/>
    <property type="project" value="TreeGrafter"/>
</dbReference>
<comment type="subcellular location">
    <subcellularLocation>
        <location evidence="1">Cytoplasm</location>
        <location evidence="1">Perinuclear region</location>
    </subcellularLocation>
</comment>
<dbReference type="SUPFAM" id="SSF57903">
    <property type="entry name" value="FYVE/PHD zinc finger"/>
    <property type="match status" value="1"/>
</dbReference>
<gene>
    <name evidence="9" type="primary">myripa</name>
</gene>
<dbReference type="GO" id="GO:0003779">
    <property type="term" value="F:actin binding"/>
    <property type="evidence" value="ECO:0007669"/>
    <property type="project" value="TreeGrafter"/>
</dbReference>
<dbReference type="InterPro" id="IPR011011">
    <property type="entry name" value="Znf_FYVE_PHD"/>
</dbReference>
<feature type="compositionally biased region" description="Basic and acidic residues" evidence="7">
    <location>
        <begin position="955"/>
        <end position="979"/>
    </location>
</feature>
<feature type="region of interest" description="Disordered" evidence="7">
    <location>
        <begin position="569"/>
        <end position="611"/>
    </location>
</feature>
<dbReference type="Proteomes" id="UP000005207">
    <property type="component" value="Linkage group LG18"/>
</dbReference>
<keyword evidence="6" id="KW-0175">Coiled coil</keyword>
<feature type="compositionally biased region" description="Basic residues" evidence="7">
    <location>
        <begin position="491"/>
        <end position="503"/>
    </location>
</feature>
<dbReference type="Pfam" id="PF02318">
    <property type="entry name" value="FYVE_2"/>
    <property type="match status" value="1"/>
</dbReference>
<feature type="region of interest" description="Disordered" evidence="7">
    <location>
        <begin position="916"/>
        <end position="985"/>
    </location>
</feature>
<dbReference type="PANTHER" id="PTHR14555:SF6">
    <property type="entry name" value="RAB EFFECTOR MYRIP"/>
    <property type="match status" value="1"/>
</dbReference>
<feature type="compositionally biased region" description="Basic and acidic residues" evidence="7">
    <location>
        <begin position="1060"/>
        <end position="1111"/>
    </location>
</feature>
<proteinExistence type="predicted"/>
<dbReference type="GO" id="GO:0008270">
    <property type="term" value="F:zinc ion binding"/>
    <property type="evidence" value="ECO:0007669"/>
    <property type="project" value="UniProtKB-KW"/>
</dbReference>
<evidence type="ECO:0000256" key="4">
    <source>
        <dbReference type="ARBA" id="ARBA00022771"/>
    </source>
</evidence>
<feature type="region of interest" description="Disordered" evidence="7">
    <location>
        <begin position="652"/>
        <end position="688"/>
    </location>
</feature>
<evidence type="ECO:0000256" key="1">
    <source>
        <dbReference type="ARBA" id="ARBA00004556"/>
    </source>
</evidence>
<evidence type="ECO:0000256" key="2">
    <source>
        <dbReference type="ARBA" id="ARBA00022490"/>
    </source>
</evidence>
<dbReference type="GO" id="GO:0006886">
    <property type="term" value="P:intracellular protein transport"/>
    <property type="evidence" value="ECO:0007669"/>
    <property type="project" value="InterPro"/>
</dbReference>
<dbReference type="GO" id="GO:0030864">
    <property type="term" value="C:cortical actin cytoskeleton"/>
    <property type="evidence" value="ECO:0007669"/>
    <property type="project" value="TreeGrafter"/>
</dbReference>
<dbReference type="InterPro" id="IPR041282">
    <property type="entry name" value="FYVE_2"/>
</dbReference>
<dbReference type="Gene3D" id="3.30.40.10">
    <property type="entry name" value="Zinc/RING finger domain, C3HC4 (zinc finger)"/>
    <property type="match status" value="1"/>
</dbReference>
<organism evidence="9 10">
    <name type="scientific">Oreochromis niloticus</name>
    <name type="common">Nile tilapia</name>
    <name type="synonym">Tilapia nilotica</name>
    <dbReference type="NCBI Taxonomy" id="8128"/>
    <lineage>
        <taxon>Eukaryota</taxon>
        <taxon>Metazoa</taxon>
        <taxon>Chordata</taxon>
        <taxon>Craniata</taxon>
        <taxon>Vertebrata</taxon>
        <taxon>Euteleostomi</taxon>
        <taxon>Actinopterygii</taxon>
        <taxon>Neopterygii</taxon>
        <taxon>Teleostei</taxon>
        <taxon>Neoteleostei</taxon>
        <taxon>Acanthomorphata</taxon>
        <taxon>Ovalentaria</taxon>
        <taxon>Cichlomorphae</taxon>
        <taxon>Cichliformes</taxon>
        <taxon>Cichlidae</taxon>
        <taxon>African cichlids</taxon>
        <taxon>Pseudocrenilabrinae</taxon>
        <taxon>Oreochromini</taxon>
        <taxon>Oreochromis</taxon>
    </lineage>
</organism>
<feature type="region of interest" description="Disordered" evidence="7">
    <location>
        <begin position="409"/>
        <end position="448"/>
    </location>
</feature>
<dbReference type="Ensembl" id="ENSONIT00000071576.1">
    <property type="protein sequence ID" value="ENSONIP00000049048.1"/>
    <property type="gene ID" value="ENSONIG00000008904.2"/>
</dbReference>
<feature type="compositionally biased region" description="Acidic residues" evidence="7">
    <location>
        <begin position="796"/>
        <end position="812"/>
    </location>
</feature>
<feature type="compositionally biased region" description="Basic and acidic residues" evidence="7">
    <location>
        <begin position="1130"/>
        <end position="1143"/>
    </location>
</feature>
<dbReference type="GO" id="GO:0048471">
    <property type="term" value="C:perinuclear region of cytoplasm"/>
    <property type="evidence" value="ECO:0007669"/>
    <property type="project" value="UniProtKB-SubCell"/>
</dbReference>
<dbReference type="GeneTree" id="ENSGT00950000183138"/>
<dbReference type="PANTHER" id="PTHR14555">
    <property type="entry name" value="MYELIN-ASSOCIATED OLIGODENDROCYTIC BASIC PROTEIN MOBP -RELATED"/>
    <property type="match status" value="1"/>
</dbReference>
<dbReference type="Pfam" id="PF04698">
    <property type="entry name" value="Rab_eff_C"/>
    <property type="match status" value="2"/>
</dbReference>
<reference evidence="9" key="2">
    <citation type="submission" date="2025-08" db="UniProtKB">
        <authorList>
            <consortium name="Ensembl"/>
        </authorList>
    </citation>
    <scope>IDENTIFICATION</scope>
</reference>
<keyword evidence="10" id="KW-1185">Reference proteome</keyword>
<feature type="region of interest" description="Disordered" evidence="7">
    <location>
        <begin position="268"/>
        <end position="289"/>
    </location>
</feature>
<keyword evidence="3" id="KW-0479">Metal-binding</keyword>
<feature type="compositionally biased region" description="Basic and acidic residues" evidence="7">
    <location>
        <begin position="1013"/>
        <end position="1035"/>
    </location>
</feature>
<feature type="compositionally biased region" description="Polar residues" evidence="7">
    <location>
        <begin position="275"/>
        <end position="289"/>
    </location>
</feature>
<dbReference type="InterPro" id="IPR013083">
    <property type="entry name" value="Znf_RING/FYVE/PHD"/>
</dbReference>
<feature type="compositionally biased region" description="Basic and acidic residues" evidence="7">
    <location>
        <begin position="592"/>
        <end position="602"/>
    </location>
</feature>
<evidence type="ECO:0000259" key="8">
    <source>
        <dbReference type="PROSITE" id="PS50916"/>
    </source>
</evidence>
<feature type="coiled-coil region" evidence="6">
    <location>
        <begin position="22"/>
        <end position="49"/>
    </location>
</feature>
<feature type="region of interest" description="Disordered" evidence="7">
    <location>
        <begin position="999"/>
        <end position="1112"/>
    </location>
</feature>
<name>A0A669CQJ4_ORENI</name>
<keyword evidence="2" id="KW-0963">Cytoplasm</keyword>
<feature type="region of interest" description="Disordered" evidence="7">
    <location>
        <begin position="706"/>
        <end position="728"/>
    </location>
</feature>
<dbReference type="FunFam" id="3.30.40.10:FF:000018">
    <property type="entry name" value="Synaptotagmin-like 5, isoform CRA_a"/>
    <property type="match status" value="1"/>
</dbReference>
<accession>A0A669CQJ4</accession>
<keyword evidence="5" id="KW-0862">Zinc</keyword>
<dbReference type="InterPro" id="IPR051745">
    <property type="entry name" value="Intracell_Transport_Effector"/>
</dbReference>
<feature type="domain" description="RabBD" evidence="8">
    <location>
        <begin position="4"/>
        <end position="124"/>
    </location>
</feature>
<evidence type="ECO:0000256" key="6">
    <source>
        <dbReference type="SAM" id="Coils"/>
    </source>
</evidence>
<protein>
    <submittedName>
        <fullName evidence="9">Myosin VIIA and Rab interacting protein a</fullName>
    </submittedName>
</protein>
<feature type="region of interest" description="Disordered" evidence="7">
    <location>
        <begin position="796"/>
        <end position="824"/>
    </location>
</feature>
<dbReference type="InParanoid" id="A0A669CQJ4"/>
<dbReference type="FunCoup" id="A0A669CQJ4">
    <property type="interactions" value="33"/>
</dbReference>
<keyword evidence="4" id="KW-0863">Zinc-finger</keyword>
<feature type="region of interest" description="Disordered" evidence="7">
    <location>
        <begin position="477"/>
        <end position="554"/>
    </location>
</feature>
<dbReference type="PROSITE" id="PS50916">
    <property type="entry name" value="RABBD"/>
    <property type="match status" value="1"/>
</dbReference>
<feature type="region of interest" description="Disordered" evidence="7">
    <location>
        <begin position="1129"/>
        <end position="1164"/>
    </location>
</feature>
<evidence type="ECO:0000256" key="3">
    <source>
        <dbReference type="ARBA" id="ARBA00022723"/>
    </source>
</evidence>
<feature type="compositionally biased region" description="Basic and acidic residues" evidence="7">
    <location>
        <begin position="916"/>
        <end position="937"/>
    </location>
</feature>